<dbReference type="Gene3D" id="1.10.287.470">
    <property type="entry name" value="Helix hairpin bin"/>
    <property type="match status" value="1"/>
</dbReference>
<dbReference type="AlphaFoldDB" id="A0A7W4IAD7"/>
<feature type="signal peptide" evidence="2">
    <location>
        <begin position="1"/>
        <end position="18"/>
    </location>
</feature>
<dbReference type="InterPro" id="IPR058649">
    <property type="entry name" value="CzcB_C"/>
</dbReference>
<feature type="domain" description="CzcB-like C-terminal circularly permuted SH3-like" evidence="4">
    <location>
        <begin position="308"/>
        <end position="369"/>
    </location>
</feature>
<evidence type="ECO:0000313" key="6">
    <source>
        <dbReference type="Proteomes" id="UP000589085"/>
    </source>
</evidence>
<reference evidence="5 6" key="1">
    <citation type="submission" date="2020-04" db="EMBL/GenBank/DDBJ databases">
        <title>Description of novel Gluconacetobacter.</title>
        <authorList>
            <person name="Sombolestani A."/>
        </authorList>
    </citation>
    <scope>NUCLEOTIDE SEQUENCE [LARGE SCALE GENOMIC DNA]</scope>
    <source>
        <strain evidence="5 6">LMG 19747</strain>
    </source>
</reference>
<organism evidence="5 6">
    <name type="scientific">Gluconacetobacter sacchari</name>
    <dbReference type="NCBI Taxonomy" id="92759"/>
    <lineage>
        <taxon>Bacteria</taxon>
        <taxon>Pseudomonadati</taxon>
        <taxon>Pseudomonadota</taxon>
        <taxon>Alphaproteobacteria</taxon>
        <taxon>Acetobacterales</taxon>
        <taxon>Acetobacteraceae</taxon>
        <taxon>Gluconacetobacter</taxon>
    </lineage>
</organism>
<dbReference type="PANTHER" id="PTHR30097:SF4">
    <property type="entry name" value="SLR6042 PROTEIN"/>
    <property type="match status" value="1"/>
</dbReference>
<accession>A0A7W4IAD7</accession>
<dbReference type="Gene3D" id="2.40.50.100">
    <property type="match status" value="1"/>
</dbReference>
<dbReference type="Gene3D" id="2.40.30.170">
    <property type="match status" value="1"/>
</dbReference>
<evidence type="ECO:0000313" key="5">
    <source>
        <dbReference type="EMBL" id="MBB2159182.1"/>
    </source>
</evidence>
<evidence type="ECO:0000256" key="2">
    <source>
        <dbReference type="SAM" id="SignalP"/>
    </source>
</evidence>
<evidence type="ECO:0000259" key="4">
    <source>
        <dbReference type="Pfam" id="PF25975"/>
    </source>
</evidence>
<dbReference type="Pfam" id="PF25954">
    <property type="entry name" value="Beta-barrel_RND_2"/>
    <property type="match status" value="1"/>
</dbReference>
<keyword evidence="2" id="KW-0732">Signal</keyword>
<feature type="chain" id="PRO_5030724428" evidence="2">
    <location>
        <begin position="19"/>
        <end position="381"/>
    </location>
</feature>
<proteinExistence type="predicted"/>
<name>A0A7W4IAD7_9PROT</name>
<dbReference type="Gene3D" id="2.40.420.20">
    <property type="match status" value="1"/>
</dbReference>
<evidence type="ECO:0000259" key="3">
    <source>
        <dbReference type="Pfam" id="PF25954"/>
    </source>
</evidence>
<evidence type="ECO:0000256" key="1">
    <source>
        <dbReference type="ARBA" id="ARBA00022448"/>
    </source>
</evidence>
<dbReference type="EMBL" id="JABEQJ010000003">
    <property type="protein sequence ID" value="MBB2159182.1"/>
    <property type="molecule type" value="Genomic_DNA"/>
</dbReference>
<dbReference type="GO" id="GO:0015679">
    <property type="term" value="P:plasma membrane copper ion transport"/>
    <property type="evidence" value="ECO:0007669"/>
    <property type="project" value="TreeGrafter"/>
</dbReference>
<dbReference type="Proteomes" id="UP000589085">
    <property type="component" value="Unassembled WGS sequence"/>
</dbReference>
<comment type="caution">
    <text evidence="5">The sequence shown here is derived from an EMBL/GenBank/DDBJ whole genome shotgun (WGS) entry which is preliminary data.</text>
</comment>
<keyword evidence="1" id="KW-0813">Transport</keyword>
<dbReference type="GO" id="GO:0030313">
    <property type="term" value="C:cell envelope"/>
    <property type="evidence" value="ECO:0007669"/>
    <property type="project" value="TreeGrafter"/>
</dbReference>
<dbReference type="GO" id="GO:0060003">
    <property type="term" value="P:copper ion export"/>
    <property type="evidence" value="ECO:0007669"/>
    <property type="project" value="TreeGrafter"/>
</dbReference>
<dbReference type="InterPro" id="IPR051909">
    <property type="entry name" value="MFP_Cation_Efflux"/>
</dbReference>
<dbReference type="SUPFAM" id="SSF111369">
    <property type="entry name" value="HlyD-like secretion proteins"/>
    <property type="match status" value="1"/>
</dbReference>
<protein>
    <submittedName>
        <fullName evidence="5">HlyD family efflux transporter periplasmic adaptor subunit</fullName>
    </submittedName>
</protein>
<dbReference type="InterPro" id="IPR058792">
    <property type="entry name" value="Beta-barrel_RND_2"/>
</dbReference>
<dbReference type="Pfam" id="PF25975">
    <property type="entry name" value="CzcB_C"/>
    <property type="match status" value="1"/>
</dbReference>
<feature type="domain" description="CusB-like beta-barrel" evidence="3">
    <location>
        <begin position="228"/>
        <end position="301"/>
    </location>
</feature>
<sequence length="381" mass="39312">MVLAAALNGLTLSAPGLADAPAAMAPVTIGEEARRAEGLVDSVACPGTLSRMLPVLASVMADETRIVRVRPVGAGKVLRVRVMAGQQVKRDSVLVDYLDHSLHVARLQSVQMHAALASALAAQAEAEAAWKRAQALSGTTVSQGEVRRRLAVLQEARSTVAARQADVGTMTHRFEEEFNSVSERISTSGDETSSLLAPIAGLVQDLNVAPGGDIEAGQVVATLIDLSSVWIVSDVPPQDAGRLVVGGRQVTLLGGRRIESRISSVSGVASPATGLVRVISVVANPDGALRPGMMLDAALETADRRTGILVPSEAVQRIAGRDVVFVRSGADSYRPVPVTVGIDDGCSAVILAGLSAGQGVAAHGSFALKSMMLLAGMSGDD</sequence>
<gene>
    <name evidence="5" type="ORF">HLH48_03160</name>
</gene>
<dbReference type="PANTHER" id="PTHR30097">
    <property type="entry name" value="CATION EFFLUX SYSTEM PROTEIN CUSB"/>
    <property type="match status" value="1"/>
</dbReference>